<protein>
    <submittedName>
        <fullName evidence="3">NCAIR mutase (PurE)-related protein</fullName>
    </submittedName>
</protein>
<dbReference type="AlphaFoldDB" id="T1CNU9"/>
<comment type="caution">
    <text evidence="3">The sequence shown here is derived from an EMBL/GenBank/DDBJ whole genome shotgun (WGS) entry which is preliminary data.</text>
</comment>
<feature type="domain" description="PurE" evidence="2">
    <location>
        <begin position="1"/>
        <end position="112"/>
    </location>
</feature>
<keyword evidence="1" id="KW-0472">Membrane</keyword>
<sequence length="113" mass="11899">AGLHRLLRAVRELERARPRCYLVFAGREGALATVVAGLVRAPVVGVPVSIGYGRGGAGEGALSSMLQSCAPLAVVNIDAAVPAALFVAHLLARRDPDRPRGRPRRIGRSRPDS</sequence>
<keyword evidence="1" id="KW-0812">Transmembrane</keyword>
<feature type="transmembrane region" description="Helical" evidence="1">
    <location>
        <begin position="72"/>
        <end position="92"/>
    </location>
</feature>
<keyword evidence="1" id="KW-1133">Transmembrane helix</keyword>
<evidence type="ECO:0000313" key="3">
    <source>
        <dbReference type="EMBL" id="EQD70169.1"/>
    </source>
</evidence>
<evidence type="ECO:0000259" key="2">
    <source>
        <dbReference type="SMART" id="SM01001"/>
    </source>
</evidence>
<dbReference type="EMBL" id="AUZY01003242">
    <property type="protein sequence ID" value="EQD70169.1"/>
    <property type="molecule type" value="Genomic_DNA"/>
</dbReference>
<reference evidence="3" key="2">
    <citation type="journal article" date="2014" name="ISME J.">
        <title>Microbial stratification in low pH oxic and suboxic macroscopic growths along an acid mine drainage.</title>
        <authorList>
            <person name="Mendez-Garcia C."/>
            <person name="Mesa V."/>
            <person name="Sprenger R.R."/>
            <person name="Richter M."/>
            <person name="Diez M.S."/>
            <person name="Solano J."/>
            <person name="Bargiela R."/>
            <person name="Golyshina O.V."/>
            <person name="Manteca A."/>
            <person name="Ramos J.L."/>
            <person name="Gallego J.R."/>
            <person name="Llorente I."/>
            <person name="Martins Dos Santos V.A."/>
            <person name="Jensen O.N."/>
            <person name="Pelaez A.I."/>
            <person name="Sanchez J."/>
            <person name="Ferrer M."/>
        </authorList>
    </citation>
    <scope>NUCLEOTIDE SEQUENCE</scope>
</reference>
<dbReference type="InterPro" id="IPR039476">
    <property type="entry name" value="P2CMN_synthase_LarB"/>
</dbReference>
<dbReference type="InterPro" id="IPR000031">
    <property type="entry name" value="PurE_dom"/>
</dbReference>
<dbReference type="GO" id="GO:0016787">
    <property type="term" value="F:hydrolase activity"/>
    <property type="evidence" value="ECO:0007669"/>
    <property type="project" value="InterPro"/>
</dbReference>
<evidence type="ECO:0000256" key="1">
    <source>
        <dbReference type="SAM" id="Phobius"/>
    </source>
</evidence>
<reference evidence="3" key="1">
    <citation type="submission" date="2013-08" db="EMBL/GenBank/DDBJ databases">
        <authorList>
            <person name="Mendez C."/>
            <person name="Richter M."/>
            <person name="Ferrer M."/>
            <person name="Sanchez J."/>
        </authorList>
    </citation>
    <scope>NUCLEOTIDE SEQUENCE</scope>
</reference>
<dbReference type="GO" id="GO:0006189">
    <property type="term" value="P:'de novo' IMP biosynthetic process"/>
    <property type="evidence" value="ECO:0007669"/>
    <property type="project" value="InterPro"/>
</dbReference>
<organism evidence="3">
    <name type="scientific">mine drainage metagenome</name>
    <dbReference type="NCBI Taxonomy" id="410659"/>
    <lineage>
        <taxon>unclassified sequences</taxon>
        <taxon>metagenomes</taxon>
        <taxon>ecological metagenomes</taxon>
    </lineage>
</organism>
<gene>
    <name evidence="3" type="ORF">B1B_05147</name>
</gene>
<dbReference type="PANTHER" id="PTHR43064:SF1">
    <property type="entry name" value="SLL1489 PROTEIN"/>
    <property type="match status" value="1"/>
</dbReference>
<proteinExistence type="predicted"/>
<name>T1CNU9_9ZZZZ</name>
<accession>T1CNU9</accession>
<dbReference type="PANTHER" id="PTHR43064">
    <property type="entry name" value="PHOSPHORIBOSYLAMINOIMIDAZOLE CARBOXYLASE-RELATED"/>
    <property type="match status" value="1"/>
</dbReference>
<dbReference type="SUPFAM" id="SSF52255">
    <property type="entry name" value="N5-CAIR mutase (phosphoribosylaminoimidazole carboxylase, PurE)"/>
    <property type="match status" value="1"/>
</dbReference>
<dbReference type="SMART" id="SM01001">
    <property type="entry name" value="AIRC"/>
    <property type="match status" value="1"/>
</dbReference>
<dbReference type="Gene3D" id="3.40.50.1970">
    <property type="match status" value="1"/>
</dbReference>
<feature type="transmembrane region" description="Helical" evidence="1">
    <location>
        <begin position="20"/>
        <end position="39"/>
    </location>
</feature>
<dbReference type="Pfam" id="PF00731">
    <property type="entry name" value="AIRC"/>
    <property type="match status" value="1"/>
</dbReference>
<feature type="non-terminal residue" evidence="3">
    <location>
        <position position="1"/>
    </location>
</feature>